<dbReference type="EMBL" id="HBIU01046054">
    <property type="protein sequence ID" value="CAE0641864.1"/>
    <property type="molecule type" value="Transcribed_RNA"/>
</dbReference>
<evidence type="ECO:0000313" key="1">
    <source>
        <dbReference type="EMBL" id="CAE0641864.1"/>
    </source>
</evidence>
<protein>
    <submittedName>
        <fullName evidence="1">Uncharacterized protein</fullName>
    </submittedName>
</protein>
<organism evidence="1">
    <name type="scientific">Heterosigma akashiwo</name>
    <name type="common">Chromophytic alga</name>
    <name type="synonym">Heterosigma carterae</name>
    <dbReference type="NCBI Taxonomy" id="2829"/>
    <lineage>
        <taxon>Eukaryota</taxon>
        <taxon>Sar</taxon>
        <taxon>Stramenopiles</taxon>
        <taxon>Ochrophyta</taxon>
        <taxon>Raphidophyceae</taxon>
        <taxon>Chattonellales</taxon>
        <taxon>Chattonellaceae</taxon>
        <taxon>Heterosigma</taxon>
    </lineage>
</organism>
<sequence>MAACIADHAGASRAVVVPAVQMAVQPQPCAGHQGLVVIAEAGGAGLAAVARVGALQAGREMRDRHCRVPARAGLAARQLAGQPGPALQRQFAHRHHVEHLAVAGRLHDLLEIATGPHRPLALRGAEPIEIAPARAAQKAHPAPLGIGQHHGLVVQQPQAQRLDMPPQVSPRRLHIAPVELVVARHHQHRHRPAPEQLEAAPARVDVPGQHQHLRPRRRQRRKGFRLQMQIRQQLNLHGSGPRAAPGLLKRLPPIRLRRSAGSAPLRGRAQRVGGGSIATVTLLVLAPRAAGAGVVAADLGRVAADGVDAVALGLGQVGQVGHRDDQLLDRIVQVLQRMLAVQRGRDFLLLVGLGGQMPVEPGQRRMHRVVLQLGQLREAQGRMLETGHPGHQRLRHRAQRVVAGAGNALLFAGILGQRGRGLIGVDVQHDRVEPAILHQAPVQRGVTALHQGRHAVQPRGVDMLGQLAAVVVEDRRQPFVQLDQPRLHDHATQIAVEHGRIQRVQRRRRRGQQFVEFGELGVGQVLGGAHGRDCPPCVARSQRAGRRRSDGLLLQHIVRTVELPEPLHQQRQAGGQLVMQRERRVGDEHAAAHHAKAFFVGLRHRQPHMQPALLGRGVGAGLQALRELGRLQQLQLRIPDHHDRVRCTLQRLAQRRQHLGVVGLDLVGRVHQQGRAPRGRGQLGLDRCKAVAVADLGVGPGLQIAGEDAVVGRMQFVGAQPVGVAQHEMGNRRRAGVLAQLAVGIEVMHQLHVIGQRRGQFIDIVVELGDAAGVLGVLLRIAAFDRVAAGAGVGVDQRVGLVLLAHVAQHAGQHQVLEDVGMVAGMEGVAVGEHGGIVAKVAACVWRSRQHLRLAQRAATARPTGPRGAA</sequence>
<reference evidence="1" key="1">
    <citation type="submission" date="2021-01" db="EMBL/GenBank/DDBJ databases">
        <authorList>
            <person name="Corre E."/>
            <person name="Pelletier E."/>
            <person name="Niang G."/>
            <person name="Scheremetjew M."/>
            <person name="Finn R."/>
            <person name="Kale V."/>
            <person name="Holt S."/>
            <person name="Cochrane G."/>
            <person name="Meng A."/>
            <person name="Brown T."/>
            <person name="Cohen L."/>
        </authorList>
    </citation>
    <scope>NUCLEOTIDE SEQUENCE</scope>
    <source>
        <strain evidence="1">CCMP3107</strain>
    </source>
</reference>
<gene>
    <name evidence="1" type="ORF">HAKA00212_LOCUS20694</name>
</gene>
<name>A0A6V1NFH8_HETAK</name>
<accession>A0A6V1NFH8</accession>
<proteinExistence type="predicted"/>
<dbReference type="AlphaFoldDB" id="A0A6V1NFH8"/>